<proteinExistence type="predicted"/>
<comment type="caution">
    <text evidence="1">The sequence shown here is derived from an EMBL/GenBank/DDBJ whole genome shotgun (WGS) entry which is preliminary data.</text>
</comment>
<name>A0ACC6M5U1_9BACI</name>
<evidence type="ECO:0000313" key="2">
    <source>
        <dbReference type="Proteomes" id="UP001277972"/>
    </source>
</evidence>
<protein>
    <submittedName>
        <fullName evidence="1">CapA family protein</fullName>
        <ecNumber evidence="1">3.1.-.-</ecNumber>
    </submittedName>
</protein>
<gene>
    <name evidence="1" type="ORF">SH601_10065</name>
</gene>
<sequence>MKKTSIYFLLVFVVLTACSSQEISIGVLHEHANKERVSKDTSVKRFNREISIAAIGDILIHDRVYLDAWDGELYDFQPMFASIKDYLINTDITLANQESIMGGEAIGLSNYPQFNSPFEIGDTLQDVGVDIVTMANNHTLDRGEQAIRNAVNYYNEIGMAYTGSFISEEDNETIRVLDVKGITVAFLSYTYGTNGMPVPDRKDYLVNLIDKQAIENDVKKANNLADMTIVSYHFGDEYQRLPNQEQQDLAQFAADLGVEVVIGHHPHVLQPVDWVEGKDGNQTLVAYSLGNFLSGQYELYQRIGGIFQFSAKKDGTTITVDTPVFLPTFVDFDIINDKMTDVQVIPLKDVSDEQLSNASDHLEEIKAHLTKYVDDVQFID</sequence>
<organism evidence="1 2">
    <name type="scientific">Gracilibacillus pellucidus</name>
    <dbReference type="NCBI Taxonomy" id="3095368"/>
    <lineage>
        <taxon>Bacteria</taxon>
        <taxon>Bacillati</taxon>
        <taxon>Bacillota</taxon>
        <taxon>Bacilli</taxon>
        <taxon>Bacillales</taxon>
        <taxon>Bacillaceae</taxon>
        <taxon>Gracilibacillus</taxon>
    </lineage>
</organism>
<keyword evidence="1" id="KW-0378">Hydrolase</keyword>
<reference evidence="1" key="1">
    <citation type="submission" date="2023-11" db="EMBL/GenBank/DDBJ databases">
        <title>Gracilibacillus pellucida a moderately halophilic bacterium isolated from saline soil in Xinjiang province.</title>
        <authorList>
            <person name="Zhang Z."/>
            <person name="Tan F."/>
            <person name="Wang Y."/>
            <person name="Xia M."/>
        </authorList>
    </citation>
    <scope>NUCLEOTIDE SEQUENCE</scope>
    <source>
        <strain evidence="1">S3-1-1</strain>
    </source>
</reference>
<accession>A0ACC6M5U1</accession>
<dbReference type="EC" id="3.1.-.-" evidence="1"/>
<dbReference type="Proteomes" id="UP001277972">
    <property type="component" value="Unassembled WGS sequence"/>
</dbReference>
<keyword evidence="2" id="KW-1185">Reference proteome</keyword>
<dbReference type="EMBL" id="JAWZSR010000005">
    <property type="protein sequence ID" value="MDX8046324.1"/>
    <property type="molecule type" value="Genomic_DNA"/>
</dbReference>
<evidence type="ECO:0000313" key="1">
    <source>
        <dbReference type="EMBL" id="MDX8046324.1"/>
    </source>
</evidence>